<sequence length="167" mass="19405">MKSAELFYSREFPETPISGWAGARLYGWVREKTPSGQIKRPRRVVHPFPSQRKLWCLLAVHFDGVDLIFATPLELDQFLAVMSQNPLPSGWALVPGHLVGRPKRHWLSRLPKAAKSWKFRQSICRFLRQAGIVQEFRDFYAGEPLKLEFDGVYNNYYDAWSRPVLNT</sequence>
<protein>
    <submittedName>
        <fullName evidence="1">Uncharacterized protein</fullName>
    </submittedName>
</protein>
<comment type="caution">
    <text evidence="1">The sequence shown here is derived from an EMBL/GenBank/DDBJ whole genome shotgun (WGS) entry which is preliminary data.</text>
</comment>
<dbReference type="RefSeq" id="WP_184470063.1">
    <property type="nucleotide sequence ID" value="NZ_JACIFY010000008.1"/>
</dbReference>
<evidence type="ECO:0000313" key="2">
    <source>
        <dbReference type="Proteomes" id="UP000540909"/>
    </source>
</evidence>
<evidence type="ECO:0000313" key="1">
    <source>
        <dbReference type="EMBL" id="MBB4235944.1"/>
    </source>
</evidence>
<dbReference type="AlphaFoldDB" id="A0A7W6R3D2"/>
<organism evidence="1 2">
    <name type="scientific">Rhizobium esperanzae</name>
    <dbReference type="NCBI Taxonomy" id="1967781"/>
    <lineage>
        <taxon>Bacteria</taxon>
        <taxon>Pseudomonadati</taxon>
        <taxon>Pseudomonadota</taxon>
        <taxon>Alphaproteobacteria</taxon>
        <taxon>Hyphomicrobiales</taxon>
        <taxon>Rhizobiaceae</taxon>
        <taxon>Rhizobium/Agrobacterium group</taxon>
        <taxon>Rhizobium</taxon>
    </lineage>
</organism>
<proteinExistence type="predicted"/>
<accession>A0A7W6R3D2</accession>
<reference evidence="1 2" key="1">
    <citation type="submission" date="2020-08" db="EMBL/GenBank/DDBJ databases">
        <title>Genomic Encyclopedia of Type Strains, Phase IV (KMG-V): Genome sequencing to study the core and pangenomes of soil and plant-associated prokaryotes.</title>
        <authorList>
            <person name="Whitman W."/>
        </authorList>
    </citation>
    <scope>NUCLEOTIDE SEQUENCE [LARGE SCALE GENOMIC DNA]</scope>
    <source>
        <strain evidence="1 2">SEMIA 4089</strain>
    </source>
</reference>
<name>A0A7W6R3D2_9HYPH</name>
<dbReference type="EMBL" id="JACIFY010000008">
    <property type="protein sequence ID" value="MBB4235944.1"/>
    <property type="molecule type" value="Genomic_DNA"/>
</dbReference>
<dbReference type="Proteomes" id="UP000540909">
    <property type="component" value="Unassembled WGS sequence"/>
</dbReference>
<gene>
    <name evidence="1" type="ORF">GGD57_002519</name>
</gene>